<organism evidence="1 2">
    <name type="scientific">Eisenbergiella tayi</name>
    <dbReference type="NCBI Taxonomy" id="1432052"/>
    <lineage>
        <taxon>Bacteria</taxon>
        <taxon>Bacillati</taxon>
        <taxon>Bacillota</taxon>
        <taxon>Clostridia</taxon>
        <taxon>Lachnospirales</taxon>
        <taxon>Lachnospiraceae</taxon>
        <taxon>Eisenbergiella</taxon>
    </lineage>
</organism>
<dbReference type="AlphaFoldDB" id="A0A1E3A8N6"/>
<protein>
    <recommendedName>
        <fullName evidence="3">Aspartate dehydrogenase</fullName>
    </recommendedName>
</protein>
<name>A0A1E3A8N6_9FIRM</name>
<reference evidence="1 2" key="1">
    <citation type="submission" date="2016-07" db="EMBL/GenBank/DDBJ databases">
        <title>Characterization of isolates of Eisenbergiella tayi derived from blood cultures, using whole genome sequencing.</title>
        <authorList>
            <person name="Burdz T."/>
            <person name="Wiebe D."/>
            <person name="Huynh C."/>
            <person name="Bernard K."/>
        </authorList>
    </citation>
    <scope>NUCLEOTIDE SEQUENCE [LARGE SCALE GENOMIC DNA]</scope>
    <source>
        <strain evidence="1 2">NML 110608</strain>
    </source>
</reference>
<sequence>MILFKRKKENTYPEFDREKQITVLKCSICTGEKVACFRDKRTGHTEEIMYIRSQGDMQDFLSRYGLSEQEIKKEW</sequence>
<evidence type="ECO:0000313" key="1">
    <source>
        <dbReference type="EMBL" id="ODM05068.1"/>
    </source>
</evidence>
<dbReference type="EMBL" id="MCGH01000002">
    <property type="protein sequence ID" value="ODM05068.1"/>
    <property type="molecule type" value="Genomic_DNA"/>
</dbReference>
<dbReference type="Proteomes" id="UP000094067">
    <property type="component" value="Unassembled WGS sequence"/>
</dbReference>
<evidence type="ECO:0000313" key="2">
    <source>
        <dbReference type="Proteomes" id="UP000094067"/>
    </source>
</evidence>
<proteinExistence type="predicted"/>
<accession>A0A1E3A8N6</accession>
<dbReference type="RefSeq" id="WP_069151457.1">
    <property type="nucleotide sequence ID" value="NZ_MCGH01000002.1"/>
</dbReference>
<comment type="caution">
    <text evidence="1">The sequence shown here is derived from an EMBL/GenBank/DDBJ whole genome shotgun (WGS) entry which is preliminary data.</text>
</comment>
<evidence type="ECO:0008006" key="3">
    <source>
        <dbReference type="Google" id="ProtNLM"/>
    </source>
</evidence>
<gene>
    <name evidence="1" type="ORF">BEI61_00951</name>
</gene>